<evidence type="ECO:0000259" key="1">
    <source>
        <dbReference type="Pfam" id="PF17194"/>
    </source>
</evidence>
<dbReference type="Pfam" id="PF11459">
    <property type="entry name" value="AbiEi_3"/>
    <property type="match status" value="1"/>
</dbReference>
<feature type="domain" description="Transcriptional regulator AbiEi antitoxin N-terminal" evidence="1">
    <location>
        <begin position="7"/>
        <end position="85"/>
    </location>
</feature>
<name>A0AB39I9A9_9PSED</name>
<gene>
    <name evidence="2" type="ORF">AB4Y39_12330</name>
</gene>
<accession>A0AB39I9A9</accession>
<dbReference type="AlphaFoldDB" id="A0AB39I9A9"/>
<sequence>MSTQQYSLIRKLYISQPREMLLDLSALQRIGISSQRAASYAKNGWLNRIAHGLYAFPETEPSLCAGFSYLTRQIAGLHIGGDSVLGTVCEDDVAPLVLWGDSRASLPRWFVERYPVRYVHARLFDWSGAPTLGTATLERQAGLLRSTRERALLEMLYEVSCSHDLLKARDRFCAVGDVCSLTSGRLLQHCTSVKAVRLFLRLARQAQSLDVDELLGRWRVHTGSERRWIARLKDGTTLCLGPRG</sequence>
<organism evidence="2">
    <name type="scientific">Pseudomonas sp. Hg7Tf</name>
    <dbReference type="NCBI Taxonomy" id="3236988"/>
    <lineage>
        <taxon>Bacteria</taxon>
        <taxon>Pseudomonadati</taxon>
        <taxon>Pseudomonadota</taxon>
        <taxon>Gammaproteobacteria</taxon>
        <taxon>Pseudomonadales</taxon>
        <taxon>Pseudomonadaceae</taxon>
        <taxon>Pseudomonas</taxon>
    </lineage>
</organism>
<dbReference type="Pfam" id="PF17194">
    <property type="entry name" value="AbiEi_3_N"/>
    <property type="match status" value="1"/>
</dbReference>
<dbReference type="InterPro" id="IPR021561">
    <property type="entry name" value="AbiEi_3"/>
</dbReference>
<proteinExistence type="predicted"/>
<evidence type="ECO:0000313" key="2">
    <source>
        <dbReference type="EMBL" id="XDK39412.1"/>
    </source>
</evidence>
<protein>
    <submittedName>
        <fullName evidence="2">Type IV toxin-antitoxin system AbiEi family antitoxin domain-containing protein</fullName>
    </submittedName>
</protein>
<dbReference type="RefSeq" id="WP_045188399.1">
    <property type="nucleotide sequence ID" value="NZ_CP162607.1"/>
</dbReference>
<reference evidence="2" key="1">
    <citation type="submission" date="2024-07" db="EMBL/GenBank/DDBJ databases">
        <title>Identification and characteristics of a novel species of coltsfoot's symbiotic bacteria.</title>
        <authorList>
            <person name="Juszczyk A."/>
            <person name="Jasielczuk I."/>
            <person name="Gurgul A."/>
            <person name="Rogala M."/>
            <person name="Kowalczyk A."/>
            <person name="Szmatola T."/>
            <person name="Kosecka-Strojek M."/>
            <person name="Arent Z."/>
            <person name="Latowski D."/>
        </authorList>
    </citation>
    <scope>NUCLEOTIDE SEQUENCE</scope>
    <source>
        <strain evidence="2">Hg7Tf</strain>
    </source>
</reference>
<dbReference type="EMBL" id="CP162607">
    <property type="protein sequence ID" value="XDK39412.1"/>
    <property type="molecule type" value="Genomic_DNA"/>
</dbReference>
<dbReference type="InterPro" id="IPR033455">
    <property type="entry name" value="AbiEi_3_N"/>
</dbReference>